<gene>
    <name evidence="1" type="ORF">DPMN_143420</name>
</gene>
<evidence type="ECO:0000313" key="2">
    <source>
        <dbReference type="Proteomes" id="UP000828390"/>
    </source>
</evidence>
<organism evidence="1 2">
    <name type="scientific">Dreissena polymorpha</name>
    <name type="common">Zebra mussel</name>
    <name type="synonym">Mytilus polymorpha</name>
    <dbReference type="NCBI Taxonomy" id="45954"/>
    <lineage>
        <taxon>Eukaryota</taxon>
        <taxon>Metazoa</taxon>
        <taxon>Spiralia</taxon>
        <taxon>Lophotrochozoa</taxon>
        <taxon>Mollusca</taxon>
        <taxon>Bivalvia</taxon>
        <taxon>Autobranchia</taxon>
        <taxon>Heteroconchia</taxon>
        <taxon>Euheterodonta</taxon>
        <taxon>Imparidentia</taxon>
        <taxon>Neoheterodontei</taxon>
        <taxon>Myida</taxon>
        <taxon>Dreissenoidea</taxon>
        <taxon>Dreissenidae</taxon>
        <taxon>Dreissena</taxon>
    </lineage>
</organism>
<sequence length="50" mass="5770">MIEALERPKHSNIKVLQDLRCVRWKTEQVDVSISGPFHHLLGSMFVVPVK</sequence>
<name>A0A9D4GGB6_DREPO</name>
<accession>A0A9D4GGB6</accession>
<dbReference type="AlphaFoldDB" id="A0A9D4GGB6"/>
<reference evidence="1" key="1">
    <citation type="journal article" date="2019" name="bioRxiv">
        <title>The Genome of the Zebra Mussel, Dreissena polymorpha: A Resource for Invasive Species Research.</title>
        <authorList>
            <person name="McCartney M.A."/>
            <person name="Auch B."/>
            <person name="Kono T."/>
            <person name="Mallez S."/>
            <person name="Zhang Y."/>
            <person name="Obille A."/>
            <person name="Becker A."/>
            <person name="Abrahante J.E."/>
            <person name="Garbe J."/>
            <person name="Badalamenti J.P."/>
            <person name="Herman A."/>
            <person name="Mangelson H."/>
            <person name="Liachko I."/>
            <person name="Sullivan S."/>
            <person name="Sone E.D."/>
            <person name="Koren S."/>
            <person name="Silverstein K.A.T."/>
            <person name="Beckman K.B."/>
            <person name="Gohl D.M."/>
        </authorList>
    </citation>
    <scope>NUCLEOTIDE SEQUENCE</scope>
    <source>
        <strain evidence="1">Duluth1</strain>
        <tissue evidence="1">Whole animal</tissue>
    </source>
</reference>
<evidence type="ECO:0000313" key="1">
    <source>
        <dbReference type="EMBL" id="KAH3814903.1"/>
    </source>
</evidence>
<protein>
    <submittedName>
        <fullName evidence="1">Uncharacterized protein</fullName>
    </submittedName>
</protein>
<dbReference type="Proteomes" id="UP000828390">
    <property type="component" value="Unassembled WGS sequence"/>
</dbReference>
<reference evidence="1" key="2">
    <citation type="submission" date="2020-11" db="EMBL/GenBank/DDBJ databases">
        <authorList>
            <person name="McCartney M.A."/>
            <person name="Auch B."/>
            <person name="Kono T."/>
            <person name="Mallez S."/>
            <person name="Becker A."/>
            <person name="Gohl D.M."/>
            <person name="Silverstein K.A.T."/>
            <person name="Koren S."/>
            <person name="Bechman K.B."/>
            <person name="Herman A."/>
            <person name="Abrahante J.E."/>
            <person name="Garbe J."/>
        </authorList>
    </citation>
    <scope>NUCLEOTIDE SEQUENCE</scope>
    <source>
        <strain evidence="1">Duluth1</strain>
        <tissue evidence="1">Whole animal</tissue>
    </source>
</reference>
<keyword evidence="2" id="KW-1185">Reference proteome</keyword>
<proteinExistence type="predicted"/>
<comment type="caution">
    <text evidence="1">The sequence shown here is derived from an EMBL/GenBank/DDBJ whole genome shotgun (WGS) entry which is preliminary data.</text>
</comment>
<dbReference type="EMBL" id="JAIWYP010000006">
    <property type="protein sequence ID" value="KAH3814903.1"/>
    <property type="molecule type" value="Genomic_DNA"/>
</dbReference>